<evidence type="ECO:0000259" key="2">
    <source>
        <dbReference type="Pfam" id="PF07137"/>
    </source>
</evidence>
<feature type="signal peptide" evidence="1">
    <location>
        <begin position="1"/>
        <end position="18"/>
    </location>
</feature>
<gene>
    <name evidence="3" type="ORF">MCOR_44676</name>
</gene>
<proteinExistence type="predicted"/>
<dbReference type="PANTHER" id="PTHR33970">
    <property type="entry name" value="VIOLAXANTHIN DE-EPOXIDASE, CHLOROPLASTIC-RELATED"/>
    <property type="match status" value="1"/>
</dbReference>
<dbReference type="GO" id="GO:0010028">
    <property type="term" value="P:xanthophyll cycle"/>
    <property type="evidence" value="ECO:0007669"/>
    <property type="project" value="InterPro"/>
</dbReference>
<evidence type="ECO:0000256" key="1">
    <source>
        <dbReference type="SAM" id="SignalP"/>
    </source>
</evidence>
<feature type="chain" id="PRO_5026962331" description="VDE lipocalin domain-containing protein" evidence="1">
    <location>
        <begin position="19"/>
        <end position="190"/>
    </location>
</feature>
<feature type="domain" description="VDE lipocalin" evidence="2">
    <location>
        <begin position="21"/>
        <end position="179"/>
    </location>
</feature>
<name>A0A6J8DSQ0_MYTCO</name>
<dbReference type="GO" id="GO:0008289">
    <property type="term" value="F:lipid binding"/>
    <property type="evidence" value="ECO:0007669"/>
    <property type="project" value="UniProtKB-KW"/>
</dbReference>
<dbReference type="AlphaFoldDB" id="A0A6J8DSQ0"/>
<dbReference type="Gene3D" id="2.40.128.20">
    <property type="match status" value="1"/>
</dbReference>
<dbReference type="InterPro" id="IPR010788">
    <property type="entry name" value="VDE_dom"/>
</dbReference>
<dbReference type="SUPFAM" id="SSF50814">
    <property type="entry name" value="Lipocalins"/>
    <property type="match status" value="1"/>
</dbReference>
<protein>
    <recommendedName>
        <fullName evidence="2">VDE lipocalin domain-containing protein</fullName>
    </recommendedName>
</protein>
<keyword evidence="4" id="KW-1185">Reference proteome</keyword>
<evidence type="ECO:0000313" key="4">
    <source>
        <dbReference type="Proteomes" id="UP000507470"/>
    </source>
</evidence>
<dbReference type="OrthoDB" id="10258187at2759"/>
<dbReference type="InterPro" id="IPR044682">
    <property type="entry name" value="VDE"/>
</dbReference>
<accession>A0A6J8DSQ0</accession>
<organism evidence="3 4">
    <name type="scientific">Mytilus coruscus</name>
    <name type="common">Sea mussel</name>
    <dbReference type="NCBI Taxonomy" id="42192"/>
    <lineage>
        <taxon>Eukaryota</taxon>
        <taxon>Metazoa</taxon>
        <taxon>Spiralia</taxon>
        <taxon>Lophotrochozoa</taxon>
        <taxon>Mollusca</taxon>
        <taxon>Bivalvia</taxon>
        <taxon>Autobranchia</taxon>
        <taxon>Pteriomorphia</taxon>
        <taxon>Mytilida</taxon>
        <taxon>Mytiloidea</taxon>
        <taxon>Mytilidae</taxon>
        <taxon>Mytilinae</taxon>
        <taxon>Mytilus</taxon>
    </lineage>
</organism>
<dbReference type="InterPro" id="IPR012674">
    <property type="entry name" value="Calycin"/>
</dbReference>
<dbReference type="GO" id="GO:0046422">
    <property type="term" value="F:violaxanthin de-epoxidase activity"/>
    <property type="evidence" value="ECO:0007669"/>
    <property type="project" value="InterPro"/>
</dbReference>
<dbReference type="Proteomes" id="UP000507470">
    <property type="component" value="Unassembled WGS sequence"/>
</dbReference>
<sequence>MKVIWILSCLVSLSAIFAANTCQRPKRLDKSFDIGSLDGSWYFVRGLNRNNDCYECHNITFYPAHQGLFFAEEYYIEIMNATTIHYSIESSLNQWNSTTPGVIRIDSSDVNYSLEWRIIDFGLNDNYAYVYYCGTYSGGFPFEGSVVLSRTTALSNDTLSKLEKVATSIGLNLDNYCKIRFDHCDQSSEL</sequence>
<dbReference type="EMBL" id="CACVKT020007878">
    <property type="protein sequence ID" value="CAC5411613.1"/>
    <property type="molecule type" value="Genomic_DNA"/>
</dbReference>
<dbReference type="Pfam" id="PF07137">
    <property type="entry name" value="VDE"/>
    <property type="match status" value="1"/>
</dbReference>
<keyword evidence="1" id="KW-0732">Signal</keyword>
<evidence type="ECO:0000313" key="3">
    <source>
        <dbReference type="EMBL" id="CAC5411613.1"/>
    </source>
</evidence>
<reference evidence="3 4" key="1">
    <citation type="submission" date="2020-06" db="EMBL/GenBank/DDBJ databases">
        <authorList>
            <person name="Li R."/>
            <person name="Bekaert M."/>
        </authorList>
    </citation>
    <scope>NUCLEOTIDE SEQUENCE [LARGE SCALE GENOMIC DNA]</scope>
    <source>
        <strain evidence="4">wild</strain>
    </source>
</reference>
<dbReference type="PANTHER" id="PTHR33970:SF1">
    <property type="entry name" value="VIOLAXANTHIN DE-EPOXIDASE, CHLOROPLASTIC"/>
    <property type="match status" value="1"/>
</dbReference>